<dbReference type="SUPFAM" id="SSF56672">
    <property type="entry name" value="DNA/RNA polymerases"/>
    <property type="match status" value="1"/>
</dbReference>
<dbReference type="PROSITE" id="PS50878">
    <property type="entry name" value="RT_POL"/>
    <property type="match status" value="1"/>
</dbReference>
<proteinExistence type="predicted"/>
<evidence type="ECO:0000313" key="3">
    <source>
        <dbReference type="Proteomes" id="UP000186922"/>
    </source>
</evidence>
<accession>A0A1D1ULZ9</accession>
<dbReference type="Proteomes" id="UP000186922">
    <property type="component" value="Unassembled WGS sequence"/>
</dbReference>
<feature type="domain" description="Reverse transcriptase" evidence="1">
    <location>
        <begin position="1"/>
        <end position="152"/>
    </location>
</feature>
<protein>
    <recommendedName>
        <fullName evidence="1">Reverse transcriptase domain-containing protein</fullName>
    </recommendedName>
</protein>
<dbReference type="InterPro" id="IPR043502">
    <property type="entry name" value="DNA/RNA_pol_sf"/>
</dbReference>
<reference evidence="2 3" key="1">
    <citation type="journal article" date="2016" name="Nat. Commun.">
        <title>Extremotolerant tardigrade genome and improved radiotolerance of human cultured cells by tardigrade-unique protein.</title>
        <authorList>
            <person name="Hashimoto T."/>
            <person name="Horikawa D.D."/>
            <person name="Saito Y."/>
            <person name="Kuwahara H."/>
            <person name="Kozuka-Hata H."/>
            <person name="Shin-I T."/>
            <person name="Minakuchi Y."/>
            <person name="Ohishi K."/>
            <person name="Motoyama A."/>
            <person name="Aizu T."/>
            <person name="Enomoto A."/>
            <person name="Kondo K."/>
            <person name="Tanaka S."/>
            <person name="Hara Y."/>
            <person name="Koshikawa S."/>
            <person name="Sagara H."/>
            <person name="Miura T."/>
            <person name="Yokobori S."/>
            <person name="Miyagawa K."/>
            <person name="Suzuki Y."/>
            <person name="Kubo T."/>
            <person name="Oyama M."/>
            <person name="Kohara Y."/>
            <person name="Fujiyama A."/>
            <person name="Arakawa K."/>
            <person name="Katayama T."/>
            <person name="Toyoda A."/>
            <person name="Kunieda T."/>
        </authorList>
    </citation>
    <scope>NUCLEOTIDE SEQUENCE [LARGE SCALE GENOMIC DNA]</scope>
    <source>
        <strain evidence="2 3">YOKOZUNA-1</strain>
    </source>
</reference>
<gene>
    <name evidence="2" type="primary">RvY_03112</name>
    <name evidence="2" type="synonym">RvY_03112.1</name>
    <name evidence="2" type="ORF">RvY_03112-1</name>
</gene>
<sequence>MQLVQMSHHFSQVLLQRKKANVILLDCTKAFGRIPHGIIVDSLSKHGVTDRLLALFSDYLRGRSQRVMVDGYFSDGQPVKSGVPQGLVLGPTFFTVAVNSLSTCVKLTVLQYADDVVLHRTVSSENIHLRMQLDRARAENFVWPKRETSTEN</sequence>
<organism evidence="2 3">
    <name type="scientific">Ramazzottius varieornatus</name>
    <name type="common">Water bear</name>
    <name type="synonym">Tardigrade</name>
    <dbReference type="NCBI Taxonomy" id="947166"/>
    <lineage>
        <taxon>Eukaryota</taxon>
        <taxon>Metazoa</taxon>
        <taxon>Ecdysozoa</taxon>
        <taxon>Tardigrada</taxon>
        <taxon>Eutardigrada</taxon>
        <taxon>Parachela</taxon>
        <taxon>Hypsibioidea</taxon>
        <taxon>Ramazzottiidae</taxon>
        <taxon>Ramazzottius</taxon>
    </lineage>
</organism>
<dbReference type="EMBL" id="BDGG01000001">
    <property type="protein sequence ID" value="GAU90734.1"/>
    <property type="molecule type" value="Genomic_DNA"/>
</dbReference>
<dbReference type="InterPro" id="IPR000477">
    <property type="entry name" value="RT_dom"/>
</dbReference>
<name>A0A1D1ULZ9_RAMVA</name>
<evidence type="ECO:0000259" key="1">
    <source>
        <dbReference type="PROSITE" id="PS50878"/>
    </source>
</evidence>
<dbReference type="PANTHER" id="PTHR33332">
    <property type="entry name" value="REVERSE TRANSCRIPTASE DOMAIN-CONTAINING PROTEIN"/>
    <property type="match status" value="1"/>
</dbReference>
<keyword evidence="3" id="KW-1185">Reference proteome</keyword>
<dbReference type="Pfam" id="PF00078">
    <property type="entry name" value="RVT_1"/>
    <property type="match status" value="1"/>
</dbReference>
<dbReference type="STRING" id="947166.A0A1D1ULZ9"/>
<evidence type="ECO:0000313" key="2">
    <source>
        <dbReference type="EMBL" id="GAU90734.1"/>
    </source>
</evidence>
<dbReference type="OrthoDB" id="416454at2759"/>
<comment type="caution">
    <text evidence="2">The sequence shown here is derived from an EMBL/GenBank/DDBJ whole genome shotgun (WGS) entry which is preliminary data.</text>
</comment>
<dbReference type="AlphaFoldDB" id="A0A1D1ULZ9"/>